<accession>A0AAD7AJR7</accession>
<feature type="compositionally biased region" description="Acidic residues" evidence="1">
    <location>
        <begin position="900"/>
        <end position="914"/>
    </location>
</feature>
<feature type="compositionally biased region" description="Basic and acidic residues" evidence="1">
    <location>
        <begin position="888"/>
        <end position="899"/>
    </location>
</feature>
<sequence length="935" mass="104142">MSTPPPTLAEGFESLRQYPNLDDVKYAAGALSMIVSMYLAQPGPPLDPRYELTKECLELLKRQPELHEMLKRAHADESYDLVRASVFIRKPFPKKAQELLDKLRPSLATYIRDTEPIGPWHSHPQPTDPALLAHMESLGLLSPEINGLPSMILKDLGSFTNDPVLSSRVRNLFVRGKKTVMVNTSGSGKTRLLLEGLCNNWGLYFLILNPGVRDLGSVDFRGVVEDVARFSNTPASEDTARNFESNLSCAEERLGEALLARLLVFRMFLELAKDDGLTEDHKRTWLILQLLPGLSGRNDVFRSLTLYLRGYDVRYAISETFDNICELMGSDFHLFLVLDEGQAAATGKDSLPRAFHAEPGKHPFLLKILETWDKRLPVDSFSCAIAGTDIPKSIFKDLKYADQLRWTSDTGSFDDQTLHERYLRRFLPPSLLATQLGEDFLQRALTWTSGRHRDTVTLITELLMWNFQRPHNALDDYIAKATQFQPTDGEKWAESESSSPDLIVPVTRPKVEPHVFSQLLDCNETESTLREAIFHYLATDKRLPRLKVDKIETVSLGFGRFVDGGMNEITLDEPMVLAGMASWMTKKHPTDKQQLDSYLDCLQQSPPTTAKAFSACLAFYFSRAFDAKPNLSDIFTFPAPAPPAWAKHPVELVGLHTTTGTVTPLATSASSLADVVSWMEHASPTPFCIPAVEASTPDLLFVLKLKNGTYLWVVMQLTPTKSNGSDLLKSLEEAHLFCDADHNADSALHTRAIELLNAPPAKGGPSTRSAPTVLRVVAAFDTQFNLKNPKKGKGKAHPVHASLSMDMFHTIAAELKPADFVQSVVANVLKRKLEAVDDEHGEGREAKRRSSTQSESGEKVETEDEKGEAQTDLASNSSRVTTRGQRKKALEALEAKEDEEKGLEEEKVEEEEVEEGPKPKSKPRSKPKSKPKSSK</sequence>
<proteinExistence type="predicted"/>
<feature type="compositionally biased region" description="Polar residues" evidence="1">
    <location>
        <begin position="872"/>
        <end position="883"/>
    </location>
</feature>
<evidence type="ECO:0000313" key="2">
    <source>
        <dbReference type="EMBL" id="KAJ7359765.1"/>
    </source>
</evidence>
<dbReference type="EMBL" id="JARIHO010000006">
    <property type="protein sequence ID" value="KAJ7359765.1"/>
    <property type="molecule type" value="Genomic_DNA"/>
</dbReference>
<dbReference type="Proteomes" id="UP001218218">
    <property type="component" value="Unassembled WGS sequence"/>
</dbReference>
<gene>
    <name evidence="2" type="ORF">DFH08DRAFT_734637</name>
</gene>
<feature type="region of interest" description="Disordered" evidence="1">
    <location>
        <begin position="837"/>
        <end position="935"/>
    </location>
</feature>
<feature type="compositionally biased region" description="Basic residues" evidence="1">
    <location>
        <begin position="919"/>
        <end position="935"/>
    </location>
</feature>
<dbReference type="AlphaFoldDB" id="A0AAD7AJR7"/>
<protein>
    <submittedName>
        <fullName evidence="2">Uncharacterized protein</fullName>
    </submittedName>
</protein>
<evidence type="ECO:0000256" key="1">
    <source>
        <dbReference type="SAM" id="MobiDB-lite"/>
    </source>
</evidence>
<evidence type="ECO:0000313" key="3">
    <source>
        <dbReference type="Proteomes" id="UP001218218"/>
    </source>
</evidence>
<comment type="caution">
    <text evidence="2">The sequence shown here is derived from an EMBL/GenBank/DDBJ whole genome shotgun (WGS) entry which is preliminary data.</text>
</comment>
<organism evidence="2 3">
    <name type="scientific">Mycena albidolilacea</name>
    <dbReference type="NCBI Taxonomy" id="1033008"/>
    <lineage>
        <taxon>Eukaryota</taxon>
        <taxon>Fungi</taxon>
        <taxon>Dikarya</taxon>
        <taxon>Basidiomycota</taxon>
        <taxon>Agaricomycotina</taxon>
        <taxon>Agaricomycetes</taxon>
        <taxon>Agaricomycetidae</taxon>
        <taxon>Agaricales</taxon>
        <taxon>Marasmiineae</taxon>
        <taxon>Mycenaceae</taxon>
        <taxon>Mycena</taxon>
    </lineage>
</organism>
<reference evidence="2" key="1">
    <citation type="submission" date="2023-03" db="EMBL/GenBank/DDBJ databases">
        <title>Massive genome expansion in bonnet fungi (Mycena s.s.) driven by repeated elements and novel gene families across ecological guilds.</title>
        <authorList>
            <consortium name="Lawrence Berkeley National Laboratory"/>
            <person name="Harder C.B."/>
            <person name="Miyauchi S."/>
            <person name="Viragh M."/>
            <person name="Kuo A."/>
            <person name="Thoen E."/>
            <person name="Andreopoulos B."/>
            <person name="Lu D."/>
            <person name="Skrede I."/>
            <person name="Drula E."/>
            <person name="Henrissat B."/>
            <person name="Morin E."/>
            <person name="Kohler A."/>
            <person name="Barry K."/>
            <person name="LaButti K."/>
            <person name="Morin E."/>
            <person name="Salamov A."/>
            <person name="Lipzen A."/>
            <person name="Mereny Z."/>
            <person name="Hegedus B."/>
            <person name="Baldrian P."/>
            <person name="Stursova M."/>
            <person name="Weitz H."/>
            <person name="Taylor A."/>
            <person name="Grigoriev I.V."/>
            <person name="Nagy L.G."/>
            <person name="Martin F."/>
            <person name="Kauserud H."/>
        </authorList>
    </citation>
    <scope>NUCLEOTIDE SEQUENCE</scope>
    <source>
        <strain evidence="2">CBHHK002</strain>
    </source>
</reference>
<keyword evidence="3" id="KW-1185">Reference proteome</keyword>
<name>A0AAD7AJR7_9AGAR</name>